<feature type="non-terminal residue" evidence="13">
    <location>
        <position position="1"/>
    </location>
</feature>
<evidence type="ECO:0000256" key="5">
    <source>
        <dbReference type="ARBA" id="ARBA00022692"/>
    </source>
</evidence>
<organism evidence="13">
    <name type="scientific">Fopius arisanus</name>
    <dbReference type="NCBI Taxonomy" id="64838"/>
    <lineage>
        <taxon>Eukaryota</taxon>
        <taxon>Metazoa</taxon>
        <taxon>Ecdysozoa</taxon>
        <taxon>Arthropoda</taxon>
        <taxon>Hexapoda</taxon>
        <taxon>Insecta</taxon>
        <taxon>Pterygota</taxon>
        <taxon>Neoptera</taxon>
        <taxon>Endopterygota</taxon>
        <taxon>Hymenoptera</taxon>
        <taxon>Apocrita</taxon>
        <taxon>Ichneumonoidea</taxon>
        <taxon>Braconidae</taxon>
        <taxon>Opiinae</taxon>
        <taxon>Fopius</taxon>
    </lineage>
</organism>
<dbReference type="GO" id="GO:0015293">
    <property type="term" value="F:symporter activity"/>
    <property type="evidence" value="ECO:0007669"/>
    <property type="project" value="TreeGrafter"/>
</dbReference>
<feature type="transmembrane region" description="Helical" evidence="12">
    <location>
        <begin position="340"/>
        <end position="365"/>
    </location>
</feature>
<feature type="transmembrane region" description="Helical" evidence="12">
    <location>
        <begin position="505"/>
        <end position="524"/>
    </location>
</feature>
<evidence type="ECO:0000256" key="6">
    <source>
        <dbReference type="ARBA" id="ARBA00022989"/>
    </source>
</evidence>
<dbReference type="InterPro" id="IPR001734">
    <property type="entry name" value="Na/solute_symporter"/>
</dbReference>
<dbReference type="Gene3D" id="1.20.1730.10">
    <property type="entry name" value="Sodium/glucose cotransporter"/>
    <property type="match status" value="1"/>
</dbReference>
<gene>
    <name evidence="13" type="primary">CG32669_0</name>
    <name evidence="13" type="ORF">g.43441</name>
</gene>
<feature type="transmembrane region" description="Helical" evidence="12">
    <location>
        <begin position="114"/>
        <end position="135"/>
    </location>
</feature>
<keyword evidence="5 12" id="KW-0812">Transmembrane</keyword>
<evidence type="ECO:0000256" key="9">
    <source>
        <dbReference type="ARBA" id="ARBA00023136"/>
    </source>
</evidence>
<comment type="subcellular location">
    <subcellularLocation>
        <location evidence="1">Cell membrane</location>
        <topology evidence="1">Multi-pass membrane protein</topology>
    </subcellularLocation>
</comment>
<keyword evidence="7" id="KW-0915">Sodium</keyword>
<evidence type="ECO:0000313" key="13">
    <source>
        <dbReference type="EMBL" id="JAG76417.1"/>
    </source>
</evidence>
<dbReference type="InterPro" id="IPR038377">
    <property type="entry name" value="Na/Glc_symporter_sf"/>
</dbReference>
<dbReference type="CDD" id="cd11492">
    <property type="entry name" value="SLC5sbd_NIS-SMVT"/>
    <property type="match status" value="1"/>
</dbReference>
<dbReference type="Pfam" id="PF00474">
    <property type="entry name" value="SSF"/>
    <property type="match status" value="1"/>
</dbReference>
<accession>A0A0C9RE71</accession>
<proteinExistence type="inferred from homology"/>
<evidence type="ECO:0000256" key="7">
    <source>
        <dbReference type="ARBA" id="ARBA00023053"/>
    </source>
</evidence>
<keyword evidence="9 12" id="KW-0472">Membrane</keyword>
<evidence type="ECO:0000256" key="8">
    <source>
        <dbReference type="ARBA" id="ARBA00023065"/>
    </source>
</evidence>
<name>A0A0C9RE71_9HYME</name>
<feature type="transmembrane region" description="Helical" evidence="12">
    <location>
        <begin position="565"/>
        <end position="587"/>
    </location>
</feature>
<keyword evidence="8" id="KW-0406">Ion transport</keyword>
<feature type="transmembrane region" description="Helical" evidence="12">
    <location>
        <begin position="188"/>
        <end position="207"/>
    </location>
</feature>
<sequence>IQIYIITVECIFYCSILIRQWHNTDIEQLPLCGTCAIFFDHEFLWQSKQLQIASLLQMDGDGGLGGGELQWADWLAIAIMLAISAGIGVYYRFSGGRQKTAEEYFAADRSTGSSMIAIAMMVACFSAISILGWTSEIYSNGAIFFVLISGVVTATPVIAYFYLPVFYELQTLSVFEYLDRRFGSTARLTASIAYFIQYILFNGVVIYAPSLALEATTGLNGTMSILLIGIICTFYSTIGGIKAVIVTDLLQAALMFACVYCVIGVAATELEGGLWRVWATAQEGGRINFNHFEWDPTVRHSWLSLIFGGMFWFLIVLATSQVQVQRMLTAKSLGAARKALCLNVILSISLISVVVFSGLVLYAYYKDCDPVTAGKIKSYDMIMPYFAKDRMTRIPGLTGLFISGIFSASLSTVSAMLNSLAAMALADYLNPLFRRCGAELDDTKAATYGKIMAVLTGIASLGIAFLASTMGSLIQTVVAIHGALGGPLLGLFTLGMFFESANETGAIIGVVMALVASVFTAFATKPPTPVLPMSIAKCVNATLITTAQSPTSDPSEFFYMNRLSYLWYPILGWNMAVTFGSIASFIVSKVSKVSSPILDPSLFTPILAARIRRRREREAAEGSQVFVLDTKSFDREAI</sequence>
<feature type="transmembrane region" description="Helical" evidence="12">
    <location>
        <begin position="301"/>
        <end position="319"/>
    </location>
</feature>
<comment type="similarity">
    <text evidence="2 11">Belongs to the sodium:solute symporter (SSF) (TC 2.A.21) family.</text>
</comment>
<keyword evidence="3" id="KW-0813">Transport</keyword>
<keyword evidence="6 12" id="KW-1133">Transmembrane helix</keyword>
<protein>
    <submittedName>
        <fullName evidence="13">CG32669_0 protein</fullName>
    </submittedName>
</protein>
<evidence type="ECO:0000256" key="2">
    <source>
        <dbReference type="ARBA" id="ARBA00006434"/>
    </source>
</evidence>
<dbReference type="PROSITE" id="PS50283">
    <property type="entry name" value="NA_SOLUT_SYMP_3"/>
    <property type="match status" value="1"/>
</dbReference>
<evidence type="ECO:0000256" key="4">
    <source>
        <dbReference type="ARBA" id="ARBA00022475"/>
    </source>
</evidence>
<evidence type="ECO:0000256" key="11">
    <source>
        <dbReference type="RuleBase" id="RU362091"/>
    </source>
</evidence>
<dbReference type="GO" id="GO:0005886">
    <property type="term" value="C:plasma membrane"/>
    <property type="evidence" value="ECO:0007669"/>
    <property type="project" value="UniProtKB-SubCell"/>
</dbReference>
<feature type="transmembrane region" description="Helical" evidence="12">
    <location>
        <begin position="74"/>
        <end position="93"/>
    </location>
</feature>
<dbReference type="GO" id="GO:0006814">
    <property type="term" value="P:sodium ion transport"/>
    <property type="evidence" value="ECO:0007669"/>
    <property type="project" value="UniProtKB-KW"/>
</dbReference>
<evidence type="ECO:0000256" key="10">
    <source>
        <dbReference type="ARBA" id="ARBA00023201"/>
    </source>
</evidence>
<dbReference type="PANTHER" id="PTHR42985:SF40">
    <property type="entry name" value="LD47995P-RELATED"/>
    <property type="match status" value="1"/>
</dbReference>
<dbReference type="InterPro" id="IPR051163">
    <property type="entry name" value="Sodium:Solute_Symporter_SSF"/>
</dbReference>
<dbReference type="NCBIfam" id="TIGR00813">
    <property type="entry name" value="sss"/>
    <property type="match status" value="1"/>
</dbReference>
<feature type="transmembrane region" description="Helical" evidence="12">
    <location>
        <begin position="219"/>
        <end position="237"/>
    </location>
</feature>
<feature type="transmembrane region" description="Helical" evidence="12">
    <location>
        <begin position="249"/>
        <end position="268"/>
    </location>
</feature>
<evidence type="ECO:0000256" key="3">
    <source>
        <dbReference type="ARBA" id="ARBA00022448"/>
    </source>
</evidence>
<feature type="transmembrane region" description="Helical" evidence="12">
    <location>
        <begin position="473"/>
        <end position="498"/>
    </location>
</feature>
<evidence type="ECO:0000256" key="12">
    <source>
        <dbReference type="SAM" id="Phobius"/>
    </source>
</evidence>
<dbReference type="AlphaFoldDB" id="A0A0C9RE71"/>
<reference evidence="13" key="1">
    <citation type="submission" date="2015-01" db="EMBL/GenBank/DDBJ databases">
        <title>Transcriptome Assembly of Fopius arisanus.</title>
        <authorList>
            <person name="Geib S."/>
        </authorList>
    </citation>
    <scope>NUCLEOTIDE SEQUENCE</scope>
</reference>
<dbReference type="PANTHER" id="PTHR42985">
    <property type="entry name" value="SODIUM-COUPLED MONOCARBOXYLATE TRANSPORTER"/>
    <property type="match status" value="1"/>
</dbReference>
<feature type="transmembrane region" description="Helical" evidence="12">
    <location>
        <begin position="141"/>
        <end position="167"/>
    </location>
</feature>
<feature type="transmembrane region" description="Helical" evidence="12">
    <location>
        <begin position="400"/>
        <end position="426"/>
    </location>
</feature>
<feature type="transmembrane region" description="Helical" evidence="12">
    <location>
        <begin position="447"/>
        <end position="467"/>
    </location>
</feature>
<keyword evidence="10" id="KW-0739">Sodium transport</keyword>
<keyword evidence="4" id="KW-1003">Cell membrane</keyword>
<evidence type="ECO:0000256" key="1">
    <source>
        <dbReference type="ARBA" id="ARBA00004651"/>
    </source>
</evidence>
<dbReference type="EMBL" id="GBYB01006650">
    <property type="protein sequence ID" value="JAG76417.1"/>
    <property type="molecule type" value="Transcribed_RNA"/>
</dbReference>